<name>A0A4R8LTZ6_9BURK</name>
<dbReference type="GO" id="GO:0006412">
    <property type="term" value="P:translation"/>
    <property type="evidence" value="ECO:0007669"/>
    <property type="project" value="UniProtKB-UniRule"/>
</dbReference>
<dbReference type="OrthoDB" id="9803474at2"/>
<evidence type="ECO:0000256" key="3">
    <source>
        <dbReference type="ARBA" id="ARBA00023274"/>
    </source>
</evidence>
<dbReference type="InterPro" id="IPR018261">
    <property type="entry name" value="Ribosomal_bL27_CS"/>
</dbReference>
<accession>A0A4R8LTZ6</accession>
<feature type="region of interest" description="Disordered" evidence="6">
    <location>
        <begin position="1"/>
        <end position="20"/>
    </location>
</feature>
<evidence type="ECO:0000313" key="7">
    <source>
        <dbReference type="EMBL" id="TDY50255.1"/>
    </source>
</evidence>
<dbReference type="PANTHER" id="PTHR15893">
    <property type="entry name" value="RIBOSOMAL PROTEIN L27"/>
    <property type="match status" value="1"/>
</dbReference>
<evidence type="ECO:0000256" key="4">
    <source>
        <dbReference type="ARBA" id="ARBA00035175"/>
    </source>
</evidence>
<dbReference type="Pfam" id="PF01016">
    <property type="entry name" value="Ribosomal_L27"/>
    <property type="match status" value="1"/>
</dbReference>
<dbReference type="HAMAP" id="MF_00539">
    <property type="entry name" value="Ribosomal_bL27"/>
    <property type="match status" value="1"/>
</dbReference>
<dbReference type="PRINTS" id="PR00063">
    <property type="entry name" value="RIBOSOMALL27"/>
</dbReference>
<protein>
    <recommendedName>
        <fullName evidence="4 5">Large ribosomal subunit protein bL27</fullName>
    </recommendedName>
</protein>
<dbReference type="PROSITE" id="PS00831">
    <property type="entry name" value="RIBOSOMAL_L27"/>
    <property type="match status" value="1"/>
</dbReference>
<dbReference type="Proteomes" id="UP000295509">
    <property type="component" value="Unassembled WGS sequence"/>
</dbReference>
<evidence type="ECO:0000313" key="8">
    <source>
        <dbReference type="Proteomes" id="UP000295509"/>
    </source>
</evidence>
<evidence type="ECO:0000256" key="6">
    <source>
        <dbReference type="SAM" id="MobiDB-lite"/>
    </source>
</evidence>
<gene>
    <name evidence="5" type="primary">rpmA</name>
    <name evidence="7" type="ORF">BX592_10939</name>
</gene>
<dbReference type="GO" id="GO:0022625">
    <property type="term" value="C:cytosolic large ribosomal subunit"/>
    <property type="evidence" value="ECO:0007669"/>
    <property type="project" value="TreeGrafter"/>
</dbReference>
<dbReference type="FunFam" id="2.40.50.100:FF:000001">
    <property type="entry name" value="50S ribosomal protein L27"/>
    <property type="match status" value="1"/>
</dbReference>
<dbReference type="GO" id="GO:0043022">
    <property type="term" value="F:ribosome binding"/>
    <property type="evidence" value="ECO:0007669"/>
    <property type="project" value="UniProtKB-ARBA"/>
</dbReference>
<dbReference type="SUPFAM" id="SSF110324">
    <property type="entry name" value="Ribosomal L27 protein-like"/>
    <property type="match status" value="1"/>
</dbReference>
<evidence type="ECO:0000256" key="2">
    <source>
        <dbReference type="ARBA" id="ARBA00022980"/>
    </source>
</evidence>
<dbReference type="GO" id="GO:0003735">
    <property type="term" value="F:structural constituent of ribosome"/>
    <property type="evidence" value="ECO:0007669"/>
    <property type="project" value="InterPro"/>
</dbReference>
<proteinExistence type="inferred from homology"/>
<dbReference type="EMBL" id="SORE01000009">
    <property type="protein sequence ID" value="TDY50255.1"/>
    <property type="molecule type" value="Genomic_DNA"/>
</dbReference>
<reference evidence="7 8" key="1">
    <citation type="submission" date="2019-03" db="EMBL/GenBank/DDBJ databases">
        <title>Genomic Encyclopedia of Type Strains, Phase III (KMG-III): the genomes of soil and plant-associated and newly described type strains.</title>
        <authorList>
            <person name="Whitman W."/>
        </authorList>
    </citation>
    <scope>NUCLEOTIDE SEQUENCE [LARGE SCALE GENOMIC DNA]</scope>
    <source>
        <strain evidence="7 8">LMG 29544</strain>
    </source>
</reference>
<dbReference type="AlphaFoldDB" id="A0A4R8LTZ6"/>
<dbReference type="NCBIfam" id="TIGR00062">
    <property type="entry name" value="L27"/>
    <property type="match status" value="1"/>
</dbReference>
<dbReference type="PANTHER" id="PTHR15893:SF0">
    <property type="entry name" value="LARGE RIBOSOMAL SUBUNIT PROTEIN BL27M"/>
    <property type="match status" value="1"/>
</dbReference>
<organism evidence="7 8">
    <name type="scientific">Paraburkholderia rhizosphaerae</name>
    <dbReference type="NCBI Taxonomy" id="480658"/>
    <lineage>
        <taxon>Bacteria</taxon>
        <taxon>Pseudomonadati</taxon>
        <taxon>Pseudomonadota</taxon>
        <taxon>Betaproteobacteria</taxon>
        <taxon>Burkholderiales</taxon>
        <taxon>Burkholderiaceae</taxon>
        <taxon>Paraburkholderia</taxon>
    </lineage>
</organism>
<comment type="caution">
    <text evidence="7">The sequence shown here is derived from an EMBL/GenBank/DDBJ whole genome shotgun (WGS) entry which is preliminary data.</text>
</comment>
<evidence type="ECO:0000256" key="5">
    <source>
        <dbReference type="HAMAP-Rule" id="MF_00539"/>
    </source>
</evidence>
<dbReference type="Gene3D" id="2.40.50.100">
    <property type="match status" value="1"/>
</dbReference>
<dbReference type="InterPro" id="IPR001684">
    <property type="entry name" value="Ribosomal_bL27"/>
</dbReference>
<sequence length="87" mass="9051">MAHKKAGGSSRNGRDSESKRLGVKVYGGQAILAGGIIVRQRGTRLHPGLNVGIGKDHTLFALVDGHVKFATKGADKKHTVNVVPAAA</sequence>
<comment type="similarity">
    <text evidence="1 5">Belongs to the bacterial ribosomal protein bL27 family.</text>
</comment>
<dbReference type="RefSeq" id="WP_134192289.1">
    <property type="nucleotide sequence ID" value="NZ_JBHLUW010000028.1"/>
</dbReference>
<keyword evidence="2 5" id="KW-0689">Ribosomal protein</keyword>
<keyword evidence="8" id="KW-1185">Reference proteome</keyword>
<keyword evidence="3 5" id="KW-0687">Ribonucleoprotein</keyword>
<evidence type="ECO:0000256" key="1">
    <source>
        <dbReference type="ARBA" id="ARBA00010797"/>
    </source>
</evidence>
<dbReference type="GO" id="GO:1902626">
    <property type="term" value="P:assembly of large subunit precursor of preribosome"/>
    <property type="evidence" value="ECO:0007669"/>
    <property type="project" value="UniProtKB-ARBA"/>
</dbReference>